<dbReference type="InterPro" id="IPR005479">
    <property type="entry name" value="CPAse_ATP-bd"/>
</dbReference>
<dbReference type="PANTHER" id="PTHR48095:SF2">
    <property type="entry name" value="BIOTIN CARBOXYLASE, CHLOROPLASTIC"/>
    <property type="match status" value="1"/>
</dbReference>
<dbReference type="Gene3D" id="3.30.470.20">
    <property type="entry name" value="ATP-grasp fold, B domain"/>
    <property type="match status" value="1"/>
</dbReference>
<dbReference type="InterPro" id="IPR013815">
    <property type="entry name" value="ATP_grasp_subdomain_1"/>
</dbReference>
<dbReference type="GO" id="GO:0003824">
    <property type="term" value="F:catalytic activity"/>
    <property type="evidence" value="ECO:0007669"/>
    <property type="project" value="UniProtKB-ARBA"/>
</dbReference>
<dbReference type="PROSITE" id="PS50975">
    <property type="entry name" value="ATP_GRASP"/>
    <property type="match status" value="1"/>
</dbReference>
<dbReference type="AlphaFoldDB" id="A0A8S0FJT2"/>
<feature type="domain" description="ATP-grasp" evidence="3">
    <location>
        <begin position="1"/>
        <end position="162"/>
    </location>
</feature>
<sequence length="226" mass="25738">MIIKASGGGGGRGMRVVRSDAELAQSISMTRAEAKAAFSNDMVYMEKYLENPRHVEIQVLADGQGNAIYLAERDCSMQRRHQKVVEEAPAPGITPELRRYIGERCAKACVDIGYRGAGTFEFLFENGEFYFIEMNTRIQVEHPVTEMITGVDLIKEQLRIRCRSTAVDQARRSSRSRPCGGMPYQRRRSEHLPAKSGQNHPFPRTWWFWRTLGISYLRGLHRTAVL</sequence>
<dbReference type="PROSITE" id="PS00867">
    <property type="entry name" value="CPSASE_2"/>
    <property type="match status" value="1"/>
</dbReference>
<keyword evidence="1" id="KW-0547">Nucleotide-binding</keyword>
<dbReference type="SUPFAM" id="SSF56059">
    <property type="entry name" value="Glutathione synthetase ATP-binding domain-like"/>
    <property type="match status" value="1"/>
</dbReference>
<proteinExistence type="predicted"/>
<evidence type="ECO:0000256" key="2">
    <source>
        <dbReference type="SAM" id="MobiDB-lite"/>
    </source>
</evidence>
<evidence type="ECO:0000256" key="1">
    <source>
        <dbReference type="PROSITE-ProRule" id="PRU00409"/>
    </source>
</evidence>
<dbReference type="Gene3D" id="3.30.1490.20">
    <property type="entry name" value="ATP-grasp fold, A domain"/>
    <property type="match status" value="1"/>
</dbReference>
<evidence type="ECO:0000259" key="3">
    <source>
        <dbReference type="PROSITE" id="PS50975"/>
    </source>
</evidence>
<dbReference type="InterPro" id="IPR051602">
    <property type="entry name" value="ACC_Biotin_Carboxylase"/>
</dbReference>
<dbReference type="Pfam" id="PF02786">
    <property type="entry name" value="CPSase_L_D2"/>
    <property type="match status" value="1"/>
</dbReference>
<dbReference type="InterPro" id="IPR011761">
    <property type="entry name" value="ATP-grasp"/>
</dbReference>
<dbReference type="EMBL" id="AP022360">
    <property type="protein sequence ID" value="BBU80465.1"/>
    <property type="molecule type" value="Genomic_DNA"/>
</dbReference>
<gene>
    <name evidence="4" type="ORF">EIMP300_18650</name>
</gene>
<dbReference type="Proteomes" id="UP000467488">
    <property type="component" value="Chromosome"/>
</dbReference>
<protein>
    <recommendedName>
        <fullName evidence="3">ATP-grasp domain-containing protein</fullName>
    </recommendedName>
</protein>
<feature type="region of interest" description="Disordered" evidence="2">
    <location>
        <begin position="169"/>
        <end position="198"/>
    </location>
</feature>
<organism evidence="4 5">
    <name type="scientific">Escherichia coli</name>
    <dbReference type="NCBI Taxonomy" id="562"/>
    <lineage>
        <taxon>Bacteria</taxon>
        <taxon>Pseudomonadati</taxon>
        <taxon>Pseudomonadota</taxon>
        <taxon>Gammaproteobacteria</taxon>
        <taxon>Enterobacterales</taxon>
        <taxon>Enterobacteriaceae</taxon>
        <taxon>Escherichia</taxon>
    </lineage>
</organism>
<reference evidence="4 5" key="1">
    <citation type="submission" date="2020-01" db="EMBL/GenBank/DDBJ databases">
        <title>Dynamics of blaIMP-6 dissemination in carbapenem resistant Enterobacteriacea isolated from regional surveillance in Osaka, Japan.</title>
        <authorList>
            <person name="Abe R."/>
            <person name="Akeda Y."/>
            <person name="Sugawara Y."/>
            <person name="Yamamoto N."/>
            <person name="Tomono K."/>
            <person name="Takeuchi D."/>
            <person name="Kawahara R."/>
            <person name="Hamada S."/>
        </authorList>
    </citation>
    <scope>NUCLEOTIDE SEQUENCE [LARGE SCALE GENOMIC DNA]</scope>
    <source>
        <strain evidence="4 5">E300</strain>
    </source>
</reference>
<accession>A0A8S0FJT2</accession>
<dbReference type="GO" id="GO:0046872">
    <property type="term" value="F:metal ion binding"/>
    <property type="evidence" value="ECO:0007669"/>
    <property type="project" value="InterPro"/>
</dbReference>
<keyword evidence="1" id="KW-0067">ATP-binding</keyword>
<name>A0A8S0FJT2_ECOLX</name>
<evidence type="ECO:0000313" key="4">
    <source>
        <dbReference type="EMBL" id="BBU80465.1"/>
    </source>
</evidence>
<dbReference type="GO" id="GO:0005524">
    <property type="term" value="F:ATP binding"/>
    <property type="evidence" value="ECO:0007669"/>
    <property type="project" value="UniProtKB-UniRule"/>
</dbReference>
<evidence type="ECO:0000313" key="5">
    <source>
        <dbReference type="Proteomes" id="UP000467488"/>
    </source>
</evidence>
<dbReference type="PANTHER" id="PTHR48095">
    <property type="entry name" value="PYRUVATE CARBOXYLASE SUBUNIT A"/>
    <property type="match status" value="1"/>
</dbReference>